<evidence type="ECO:0000256" key="10">
    <source>
        <dbReference type="SAM" id="SignalP"/>
    </source>
</evidence>
<dbReference type="AlphaFoldDB" id="A0AA88XT59"/>
<accession>A0AA88XT59</accession>
<dbReference type="GO" id="GO:0004563">
    <property type="term" value="F:beta-N-acetylhexosaminidase activity"/>
    <property type="evidence" value="ECO:0007669"/>
    <property type="project" value="UniProtKB-EC"/>
</dbReference>
<evidence type="ECO:0000256" key="5">
    <source>
        <dbReference type="ARBA" id="ARBA00023180"/>
    </source>
</evidence>
<evidence type="ECO:0000256" key="6">
    <source>
        <dbReference type="ARBA" id="ARBA00023295"/>
    </source>
</evidence>
<name>A0AA88XT59_PINIB</name>
<feature type="disulfide bond" evidence="9">
    <location>
        <begin position="514"/>
        <end position="531"/>
    </location>
</feature>
<reference evidence="13" key="1">
    <citation type="submission" date="2019-08" db="EMBL/GenBank/DDBJ databases">
        <title>The improved chromosome-level genome for the pearl oyster Pinctada fucata martensii using PacBio sequencing and Hi-C.</title>
        <authorList>
            <person name="Zheng Z."/>
        </authorList>
    </citation>
    <scope>NUCLEOTIDE SEQUENCE</scope>
    <source>
        <strain evidence="13">ZZ-2019</strain>
        <tissue evidence="13">Adductor muscle</tissue>
    </source>
</reference>
<feature type="disulfide bond" evidence="9">
    <location>
        <begin position="278"/>
        <end position="336"/>
    </location>
</feature>
<feature type="disulfide bond" evidence="9">
    <location>
        <begin position="68"/>
        <end position="106"/>
    </location>
</feature>
<feature type="chain" id="PRO_5041687129" description="Beta-hexosaminidase" evidence="10">
    <location>
        <begin position="18"/>
        <end position="604"/>
    </location>
</feature>
<evidence type="ECO:0000256" key="2">
    <source>
        <dbReference type="ARBA" id="ARBA00006285"/>
    </source>
</evidence>
<evidence type="ECO:0000256" key="9">
    <source>
        <dbReference type="PIRSR" id="PIRSR001093-2"/>
    </source>
</evidence>
<dbReference type="SUPFAM" id="SSF55545">
    <property type="entry name" value="beta-N-acetylhexosaminidase-like domain"/>
    <property type="match status" value="1"/>
</dbReference>
<feature type="signal peptide" evidence="10">
    <location>
        <begin position="1"/>
        <end position="17"/>
    </location>
</feature>
<protein>
    <recommendedName>
        <fullName evidence="7">Beta-hexosaminidase</fullName>
        <ecNumber evidence="7">3.2.1.52</ecNumber>
    </recommendedName>
</protein>
<dbReference type="InterPro" id="IPR029018">
    <property type="entry name" value="Hex-like_dom2"/>
</dbReference>
<dbReference type="PRINTS" id="PR00738">
    <property type="entry name" value="GLHYDRLASE20"/>
</dbReference>
<dbReference type="GO" id="GO:0030203">
    <property type="term" value="P:glycosaminoglycan metabolic process"/>
    <property type="evidence" value="ECO:0007669"/>
    <property type="project" value="TreeGrafter"/>
</dbReference>
<dbReference type="PANTHER" id="PTHR22600">
    <property type="entry name" value="BETA-HEXOSAMINIDASE"/>
    <property type="match status" value="1"/>
</dbReference>
<dbReference type="Gene3D" id="3.20.20.80">
    <property type="entry name" value="Glycosidases"/>
    <property type="match status" value="1"/>
</dbReference>
<keyword evidence="3 10" id="KW-0732">Signal</keyword>
<evidence type="ECO:0000256" key="7">
    <source>
        <dbReference type="PIRNR" id="PIRNR001093"/>
    </source>
</evidence>
<dbReference type="Pfam" id="PF14845">
    <property type="entry name" value="Glycohydro_20b2"/>
    <property type="match status" value="1"/>
</dbReference>
<evidence type="ECO:0000313" key="14">
    <source>
        <dbReference type="Proteomes" id="UP001186944"/>
    </source>
</evidence>
<feature type="domain" description="Beta-hexosaminidase eukaryotic type N-terminal" evidence="12">
    <location>
        <begin position="38"/>
        <end position="146"/>
    </location>
</feature>
<evidence type="ECO:0000256" key="8">
    <source>
        <dbReference type="PIRSR" id="PIRSR001093-1"/>
    </source>
</evidence>
<dbReference type="Proteomes" id="UP001186944">
    <property type="component" value="Unassembled WGS sequence"/>
</dbReference>
<dbReference type="PANTHER" id="PTHR22600:SF21">
    <property type="entry name" value="BETA-HEXOSAMINIDASE A"/>
    <property type="match status" value="1"/>
</dbReference>
<evidence type="ECO:0000313" key="13">
    <source>
        <dbReference type="EMBL" id="KAK3088217.1"/>
    </source>
</evidence>
<dbReference type="PIRSF" id="PIRSF001093">
    <property type="entry name" value="B-hxosamndse_ab_euk"/>
    <property type="match status" value="1"/>
</dbReference>
<dbReference type="InterPro" id="IPR017853">
    <property type="entry name" value="GH"/>
</dbReference>
<feature type="active site" description="Proton donor" evidence="8">
    <location>
        <position position="331"/>
    </location>
</feature>
<comment type="catalytic activity">
    <reaction evidence="1 7">
        <text>Hydrolysis of terminal non-reducing N-acetyl-D-hexosamine residues in N-acetyl-beta-D-hexosaminides.</text>
        <dbReference type="EC" id="3.2.1.52"/>
    </reaction>
</comment>
<keyword evidence="4 7" id="KW-0378">Hydrolase</keyword>
<dbReference type="EMBL" id="VSWD01000011">
    <property type="protein sequence ID" value="KAK3088217.1"/>
    <property type="molecule type" value="Genomic_DNA"/>
</dbReference>
<evidence type="ECO:0000256" key="1">
    <source>
        <dbReference type="ARBA" id="ARBA00001231"/>
    </source>
</evidence>
<evidence type="ECO:0000256" key="3">
    <source>
        <dbReference type="ARBA" id="ARBA00022729"/>
    </source>
</evidence>
<evidence type="ECO:0000259" key="12">
    <source>
        <dbReference type="Pfam" id="PF14845"/>
    </source>
</evidence>
<comment type="similarity">
    <text evidence="2 7">Belongs to the glycosyl hydrolase 20 family.</text>
</comment>
<dbReference type="CDD" id="cd06562">
    <property type="entry name" value="GH20_HexA_HexB-like"/>
    <property type="match status" value="1"/>
</dbReference>
<dbReference type="SUPFAM" id="SSF51445">
    <property type="entry name" value="(Trans)glycosidases"/>
    <property type="match status" value="1"/>
</dbReference>
<dbReference type="InterPro" id="IPR029019">
    <property type="entry name" value="HEX_eukaryotic_N"/>
</dbReference>
<feature type="domain" description="Glycoside hydrolase family 20 catalytic" evidence="11">
    <location>
        <begin position="169"/>
        <end position="496"/>
    </location>
</feature>
<comment type="caution">
    <text evidence="13">The sequence shown here is derived from an EMBL/GenBank/DDBJ whole genome shotgun (WGS) entry which is preliminary data.</text>
</comment>
<keyword evidence="5" id="KW-0325">Glycoprotein</keyword>
<dbReference type="FunFam" id="3.20.20.80:FF:000063">
    <property type="entry name" value="Beta-hexosaminidase"/>
    <property type="match status" value="1"/>
</dbReference>
<dbReference type="InterPro" id="IPR025705">
    <property type="entry name" value="Beta_hexosaminidase_sua/sub"/>
</dbReference>
<evidence type="ECO:0000259" key="11">
    <source>
        <dbReference type="Pfam" id="PF00728"/>
    </source>
</evidence>
<dbReference type="GO" id="GO:0005764">
    <property type="term" value="C:lysosome"/>
    <property type="evidence" value="ECO:0007669"/>
    <property type="project" value="TreeGrafter"/>
</dbReference>
<organism evidence="13 14">
    <name type="scientific">Pinctada imbricata</name>
    <name type="common">Atlantic pearl-oyster</name>
    <name type="synonym">Pinctada martensii</name>
    <dbReference type="NCBI Taxonomy" id="66713"/>
    <lineage>
        <taxon>Eukaryota</taxon>
        <taxon>Metazoa</taxon>
        <taxon>Spiralia</taxon>
        <taxon>Lophotrochozoa</taxon>
        <taxon>Mollusca</taxon>
        <taxon>Bivalvia</taxon>
        <taxon>Autobranchia</taxon>
        <taxon>Pteriomorphia</taxon>
        <taxon>Pterioida</taxon>
        <taxon>Pterioidea</taxon>
        <taxon>Pteriidae</taxon>
        <taxon>Pinctada</taxon>
    </lineage>
</organism>
<dbReference type="Gene3D" id="3.30.379.10">
    <property type="entry name" value="Chitobiase/beta-hexosaminidase domain 2-like"/>
    <property type="match status" value="1"/>
</dbReference>
<evidence type="ECO:0000256" key="4">
    <source>
        <dbReference type="ARBA" id="ARBA00022801"/>
    </source>
</evidence>
<gene>
    <name evidence="13" type="ORF">FSP39_016262</name>
</gene>
<proteinExistence type="inferred from homology"/>
<keyword evidence="9" id="KW-1015">Disulfide bond</keyword>
<sequence length="604" mass="69739">MILFWCFVTFLVTLCNGHLTYIAIRLPLQGSVAAPGAPWPHPKKWIQDSEVITLNVQNINIVHNIPGCDVLEEAANRHRDIIQLYDVGGATGNIRNIHVRVRSSVCERYPHDKMDESYSIYVDANVTLTSQTIWGALRGLETLSQLIYVDEKTNQVLMNKTTIHDEPRFGYRGLMVDTARHFIPVSILKKNLDAMSYNKLNVFHWHIVDDQSFPYESVTFPELSKKGAYSPVHVYSQADVAEIIEYARLRGIRVIPEFDTPGHTQSWGKSHKELLTPCWVNSTIGRALPNYHGAYEIFNPMLDTTFTFLRDFLAEIRKTFPDQYVHLGMDEAYPYCWQSSPNVTEFMEKNNMTEYSELEEYYTNRVLNVAKEVNYSYVIWQEPIEHGVKAKPDTIVEVWKGGRAVETNWAEYMANITQLGYKTILSSCWYLNYISYGQDWRKYYECEPHSFIGSEEQKERVIGGEACIWTEYVDGTNILSRLWPRASATAERLWSPRDVNDTEDAKYRLDQQRCRMLRRGIPAEPILDGYCGDYEAGTETHKDVQSYTGYTHYTDLTQNTAQTRIDCHRGSVNCCIQTNIGIITLTFYFLMSTLINKLSFKNDL</sequence>
<dbReference type="GO" id="GO:0016020">
    <property type="term" value="C:membrane"/>
    <property type="evidence" value="ECO:0007669"/>
    <property type="project" value="TreeGrafter"/>
</dbReference>
<dbReference type="GO" id="GO:0005975">
    <property type="term" value="P:carbohydrate metabolic process"/>
    <property type="evidence" value="ECO:0007669"/>
    <property type="project" value="InterPro"/>
</dbReference>
<dbReference type="EC" id="3.2.1.52" evidence="7"/>
<keyword evidence="14" id="KW-1185">Reference proteome</keyword>
<dbReference type="Pfam" id="PF00728">
    <property type="entry name" value="Glyco_hydro_20"/>
    <property type="match status" value="1"/>
</dbReference>
<dbReference type="GO" id="GO:0006689">
    <property type="term" value="P:ganglioside catabolic process"/>
    <property type="evidence" value="ECO:0007669"/>
    <property type="project" value="TreeGrafter"/>
</dbReference>
<dbReference type="InterPro" id="IPR015883">
    <property type="entry name" value="Glyco_hydro_20_cat"/>
</dbReference>
<keyword evidence="6 7" id="KW-0326">Glycosidase</keyword>